<feature type="chain" id="PRO_5045431654" description="Secreted protein" evidence="1">
    <location>
        <begin position="20"/>
        <end position="87"/>
    </location>
</feature>
<accession>A0ABP6Z1A4</accession>
<dbReference type="PROSITE" id="PS51257">
    <property type="entry name" value="PROKAR_LIPOPROTEIN"/>
    <property type="match status" value="1"/>
</dbReference>
<keyword evidence="1" id="KW-0732">Signal</keyword>
<dbReference type="EMBL" id="BAABDQ010000027">
    <property type="protein sequence ID" value="GAA3592356.1"/>
    <property type="molecule type" value="Genomic_DNA"/>
</dbReference>
<keyword evidence="3" id="KW-1185">Reference proteome</keyword>
<evidence type="ECO:0000256" key="1">
    <source>
        <dbReference type="SAM" id="SignalP"/>
    </source>
</evidence>
<name>A0ABP6Z1A4_9ACTN</name>
<evidence type="ECO:0000313" key="3">
    <source>
        <dbReference type="Proteomes" id="UP001500630"/>
    </source>
</evidence>
<reference evidence="3" key="1">
    <citation type="journal article" date="2019" name="Int. J. Syst. Evol. Microbiol.">
        <title>The Global Catalogue of Microorganisms (GCM) 10K type strain sequencing project: providing services to taxonomists for standard genome sequencing and annotation.</title>
        <authorList>
            <consortium name="The Broad Institute Genomics Platform"/>
            <consortium name="The Broad Institute Genome Sequencing Center for Infectious Disease"/>
            <person name="Wu L."/>
            <person name="Ma J."/>
        </authorList>
    </citation>
    <scope>NUCLEOTIDE SEQUENCE [LARGE SCALE GENOMIC DNA]</scope>
    <source>
        <strain evidence="3">JCM 17326</strain>
    </source>
</reference>
<sequence length="87" mass="9346">MIWDARILISWSSSGSMSAACAAARAASCRALIALETSGVTFLMAIRVAIVSIDMSWLSSRSLKTQHWMGIRVIAHPGSTVRERPAA</sequence>
<dbReference type="Proteomes" id="UP001500630">
    <property type="component" value="Unassembled WGS sequence"/>
</dbReference>
<proteinExistence type="predicted"/>
<protein>
    <recommendedName>
        <fullName evidence="4">Secreted protein</fullName>
    </recommendedName>
</protein>
<organism evidence="2 3">
    <name type="scientific">Nonomuraea rosea</name>
    <dbReference type="NCBI Taxonomy" id="638574"/>
    <lineage>
        <taxon>Bacteria</taxon>
        <taxon>Bacillati</taxon>
        <taxon>Actinomycetota</taxon>
        <taxon>Actinomycetes</taxon>
        <taxon>Streptosporangiales</taxon>
        <taxon>Streptosporangiaceae</taxon>
        <taxon>Nonomuraea</taxon>
    </lineage>
</organism>
<gene>
    <name evidence="2" type="ORF">GCM10022419_089040</name>
</gene>
<evidence type="ECO:0000313" key="2">
    <source>
        <dbReference type="EMBL" id="GAA3592356.1"/>
    </source>
</evidence>
<evidence type="ECO:0008006" key="4">
    <source>
        <dbReference type="Google" id="ProtNLM"/>
    </source>
</evidence>
<feature type="signal peptide" evidence="1">
    <location>
        <begin position="1"/>
        <end position="19"/>
    </location>
</feature>
<comment type="caution">
    <text evidence="2">The sequence shown here is derived from an EMBL/GenBank/DDBJ whole genome shotgun (WGS) entry which is preliminary data.</text>
</comment>